<evidence type="ECO:0000313" key="2">
    <source>
        <dbReference type="EMBL" id="QCQ85090.1"/>
    </source>
</evidence>
<dbReference type="Pfam" id="PF09675">
    <property type="entry name" value="Chlamy_scaf"/>
    <property type="match status" value="1"/>
</dbReference>
<organism evidence="2">
    <name type="scientific">Blackfly microvirus SF02</name>
    <dbReference type="NCBI Taxonomy" id="2576452"/>
    <lineage>
        <taxon>Viruses</taxon>
        <taxon>Monodnaviria</taxon>
        <taxon>Sangervirae</taxon>
        <taxon>Phixviricota</taxon>
        <taxon>Malgrandaviricetes</taxon>
        <taxon>Petitvirales</taxon>
        <taxon>Microviridae</taxon>
        <taxon>Microvirus</taxon>
    </lineage>
</organism>
<sequence>MKFRTKYDDPSDNIVFWTDPGADEDLVQHSMQAECDINTIMARYSSTGDLTHVKESAAEYGDFYDVSDYKTGQDRLIAVQALFMELPATLRDKLNNDPAQFIEYATDEKNIEELRSLGLAEPLPPTPVAPITRKDLEEVLDPKGPAKPTPKGETS</sequence>
<evidence type="ECO:0000256" key="1">
    <source>
        <dbReference type="SAM" id="MobiDB-lite"/>
    </source>
</evidence>
<reference evidence="2" key="1">
    <citation type="submission" date="2018-12" db="EMBL/GenBank/DDBJ databases">
        <title>Singled stranded DNA viruses identified in blackflies (Austrosimulium ungulatum) sampled in New Zealand.</title>
        <authorList>
            <person name="Kraberger S."/>
            <person name="Fontenele R.S."/>
            <person name="Schmidlin K."/>
            <person name="Walters M."/>
            <person name="Varsani A."/>
        </authorList>
    </citation>
    <scope>NUCLEOTIDE SEQUENCE [LARGE SCALE GENOMIC DNA]</scope>
    <source>
        <strain evidence="2">183</strain>
    </source>
</reference>
<name>A0A4P8PQC2_9VIRU</name>
<dbReference type="EMBL" id="MK249223">
    <property type="protein sequence ID" value="QCQ85090.1"/>
    <property type="molecule type" value="Genomic_DNA"/>
</dbReference>
<feature type="compositionally biased region" description="Basic and acidic residues" evidence="1">
    <location>
        <begin position="132"/>
        <end position="141"/>
    </location>
</feature>
<proteinExistence type="predicted"/>
<feature type="region of interest" description="Disordered" evidence="1">
    <location>
        <begin position="117"/>
        <end position="155"/>
    </location>
</feature>
<dbReference type="Proteomes" id="UP000323838">
    <property type="component" value="Genome"/>
</dbReference>
<dbReference type="InterPro" id="IPR014131">
    <property type="entry name" value="Chlamydia_phage_Vp3"/>
</dbReference>
<protein>
    <submittedName>
        <fullName evidence="2">Internal scaffolding protein</fullName>
    </submittedName>
</protein>
<accession>A0A4P8PQC2</accession>